<sequence>MKLNYEIVTLPGYRGVGLKWDGSYSEAHTLKDMISTMNERVIEFEHLIDPETLLGLSYHLRQDGFTHYSVYEVGEEQRILEGMVEIYVPEMTYFLTHHKAGENIAQTYHSISKWLKESEYEPFLDSEQKYYDPLPIKHERYPIGRDLKDPHFDILIPVVKKK</sequence>
<dbReference type="InterPro" id="IPR029442">
    <property type="entry name" value="GyrI-like"/>
</dbReference>
<dbReference type="EMBL" id="JAUSTZ010000001">
    <property type="protein sequence ID" value="MDQ0223910.1"/>
    <property type="molecule type" value="Genomic_DNA"/>
</dbReference>
<feature type="domain" description="AraC effector-binding" evidence="1">
    <location>
        <begin position="3"/>
        <end position="159"/>
    </location>
</feature>
<evidence type="ECO:0000259" key="1">
    <source>
        <dbReference type="SMART" id="SM00871"/>
    </source>
</evidence>
<evidence type="ECO:0000313" key="2">
    <source>
        <dbReference type="EMBL" id="MDQ0223910.1"/>
    </source>
</evidence>
<organism evidence="2 3">
    <name type="scientific">Metabacillus niabensis</name>
    <dbReference type="NCBI Taxonomy" id="324854"/>
    <lineage>
        <taxon>Bacteria</taxon>
        <taxon>Bacillati</taxon>
        <taxon>Bacillota</taxon>
        <taxon>Bacilli</taxon>
        <taxon>Bacillales</taxon>
        <taxon>Bacillaceae</taxon>
        <taxon>Metabacillus</taxon>
    </lineage>
</organism>
<comment type="caution">
    <text evidence="2">The sequence shown here is derived from an EMBL/GenBank/DDBJ whole genome shotgun (WGS) entry which is preliminary data.</text>
</comment>
<dbReference type="InterPro" id="IPR010499">
    <property type="entry name" value="AraC_E-bd"/>
</dbReference>
<protein>
    <submittedName>
        <fullName evidence="2">Transcriptional regulator YdeE</fullName>
    </submittedName>
</protein>
<dbReference type="RefSeq" id="WP_174881102.1">
    <property type="nucleotide sequence ID" value="NZ_JAUSTZ010000001.1"/>
</dbReference>
<gene>
    <name evidence="2" type="ORF">J2S02_000232</name>
</gene>
<accession>A0ABT9YXW6</accession>
<name>A0ABT9YXW6_9BACI</name>
<reference evidence="2 3" key="1">
    <citation type="submission" date="2023-07" db="EMBL/GenBank/DDBJ databases">
        <title>Genomic Encyclopedia of Type Strains, Phase IV (KMG-IV): sequencing the most valuable type-strain genomes for metagenomic binning, comparative biology and taxonomic classification.</title>
        <authorList>
            <person name="Goeker M."/>
        </authorList>
    </citation>
    <scope>NUCLEOTIDE SEQUENCE [LARGE SCALE GENOMIC DNA]</scope>
    <source>
        <strain evidence="2 3">DSM 17723</strain>
    </source>
</reference>
<dbReference type="Proteomes" id="UP001232245">
    <property type="component" value="Unassembled WGS sequence"/>
</dbReference>
<evidence type="ECO:0000313" key="3">
    <source>
        <dbReference type="Proteomes" id="UP001232245"/>
    </source>
</evidence>
<dbReference type="SMART" id="SM00871">
    <property type="entry name" value="AraC_E_bind"/>
    <property type="match status" value="1"/>
</dbReference>
<keyword evidence="3" id="KW-1185">Reference proteome</keyword>
<dbReference type="SUPFAM" id="SSF55136">
    <property type="entry name" value="Probable bacterial effector-binding domain"/>
    <property type="match status" value="1"/>
</dbReference>
<dbReference type="InterPro" id="IPR011256">
    <property type="entry name" value="Reg_factor_effector_dom_sf"/>
</dbReference>
<dbReference type="Gene3D" id="3.20.80.10">
    <property type="entry name" value="Regulatory factor, effector binding domain"/>
    <property type="match status" value="1"/>
</dbReference>
<dbReference type="Pfam" id="PF06445">
    <property type="entry name" value="GyrI-like"/>
    <property type="match status" value="1"/>
</dbReference>
<proteinExistence type="predicted"/>